<dbReference type="PROSITE" id="PS50164">
    <property type="entry name" value="GIY_YIG"/>
    <property type="match status" value="1"/>
</dbReference>
<dbReference type="RefSeq" id="WP_192540575.1">
    <property type="nucleotide sequence ID" value="NZ_JBQELX010000158.1"/>
</dbReference>
<protein>
    <submittedName>
        <fullName evidence="2">GIY-YIG nuclease family protein</fullName>
    </submittedName>
</protein>
<evidence type="ECO:0000313" key="2">
    <source>
        <dbReference type="EMBL" id="MBE0456310.1"/>
    </source>
</evidence>
<accession>A0ABR9FHK6</accession>
<reference evidence="2 3" key="1">
    <citation type="submission" date="2020-07" db="EMBL/GenBank/DDBJ databases">
        <title>Halophilic bacteria isolated from french cheeses.</title>
        <authorList>
            <person name="Kothe C.I."/>
            <person name="Farah-Kraiem B."/>
            <person name="Renault P."/>
            <person name="Dridi B."/>
        </authorList>
    </citation>
    <scope>NUCLEOTIDE SEQUENCE [LARGE SCALE GENOMIC DNA]</scope>
    <source>
        <strain evidence="2 3">FME14</strain>
    </source>
</reference>
<sequence length="282" mass="31932">MTTKLTFYDLLRTYGVEPSEVRLVRHSNKEISALDAFLDETEKFTEYTSWQKHGKYGKSKYLAVFCPARGTTSLFLGLWGIDGHTENKDLMPKHLALLQKHGLPEVWYERSDRYNLKLTSTMLVLSQRLVIEWGKSTVSWVQSKNKDVVQIKPVNSIGDFTSFDSILLSYTDLQKLIKDTDSNASWVNALSAVNGVYLIKNKNDGRLYVGSAYGKGGILGRWASYAKIGHAGNKLLKGLDPHYFEFSILEISPSTMSADDVIARENRWKECLGTREFGLNDN</sequence>
<gene>
    <name evidence="2" type="ORF">EI167_02385</name>
</gene>
<dbReference type="Proteomes" id="UP000707245">
    <property type="component" value="Unassembled WGS sequence"/>
</dbReference>
<dbReference type="InterPro" id="IPR000305">
    <property type="entry name" value="GIY-YIG_endonuc"/>
</dbReference>
<dbReference type="Pfam" id="PF01541">
    <property type="entry name" value="GIY-YIG"/>
    <property type="match status" value="1"/>
</dbReference>
<dbReference type="Gene3D" id="3.40.1440.10">
    <property type="entry name" value="GIY-YIG endonuclease"/>
    <property type="match status" value="1"/>
</dbReference>
<name>A0ABR9FHK6_9GAMM</name>
<dbReference type="EMBL" id="RRZA01000004">
    <property type="protein sequence ID" value="MBE0456310.1"/>
    <property type="molecule type" value="Genomic_DNA"/>
</dbReference>
<organism evidence="2 3">
    <name type="scientific">Pseudoalteromonas prydzensis</name>
    <dbReference type="NCBI Taxonomy" id="182141"/>
    <lineage>
        <taxon>Bacteria</taxon>
        <taxon>Pseudomonadati</taxon>
        <taxon>Pseudomonadota</taxon>
        <taxon>Gammaproteobacteria</taxon>
        <taxon>Alteromonadales</taxon>
        <taxon>Pseudoalteromonadaceae</taxon>
        <taxon>Pseudoalteromonas</taxon>
    </lineage>
</organism>
<comment type="caution">
    <text evidence="2">The sequence shown here is derived from an EMBL/GenBank/DDBJ whole genome shotgun (WGS) entry which is preliminary data.</text>
</comment>
<feature type="domain" description="GIY-YIG" evidence="1">
    <location>
        <begin position="192"/>
        <end position="281"/>
    </location>
</feature>
<proteinExistence type="predicted"/>
<dbReference type="SUPFAM" id="SSF82771">
    <property type="entry name" value="GIY-YIG endonuclease"/>
    <property type="match status" value="1"/>
</dbReference>
<evidence type="ECO:0000259" key="1">
    <source>
        <dbReference type="PROSITE" id="PS50164"/>
    </source>
</evidence>
<keyword evidence="3" id="KW-1185">Reference proteome</keyword>
<dbReference type="CDD" id="cd10446">
    <property type="entry name" value="GIY-YIG_unchar_1"/>
    <property type="match status" value="1"/>
</dbReference>
<evidence type="ECO:0000313" key="3">
    <source>
        <dbReference type="Proteomes" id="UP000707245"/>
    </source>
</evidence>
<dbReference type="InterPro" id="IPR035901">
    <property type="entry name" value="GIY-YIG_endonuc_sf"/>
</dbReference>